<keyword evidence="1" id="KW-0812">Transmembrane</keyword>
<feature type="transmembrane region" description="Helical" evidence="1">
    <location>
        <begin position="154"/>
        <end position="174"/>
    </location>
</feature>
<evidence type="ECO:0000313" key="3">
    <source>
        <dbReference type="Proteomes" id="UP000198757"/>
    </source>
</evidence>
<feature type="transmembrane region" description="Helical" evidence="1">
    <location>
        <begin position="103"/>
        <end position="120"/>
    </location>
</feature>
<keyword evidence="3" id="KW-1185">Reference proteome</keyword>
<dbReference type="RefSeq" id="WP_090389697.1">
    <property type="nucleotide sequence ID" value="NZ_FMZO01000004.1"/>
</dbReference>
<feature type="transmembrane region" description="Helical" evidence="1">
    <location>
        <begin position="12"/>
        <end position="33"/>
    </location>
</feature>
<feature type="transmembrane region" description="Helical" evidence="1">
    <location>
        <begin position="71"/>
        <end position="91"/>
    </location>
</feature>
<feature type="transmembrane region" description="Helical" evidence="1">
    <location>
        <begin position="180"/>
        <end position="200"/>
    </location>
</feature>
<sequence length="207" mass="23724">MNNDRTTYRPRYLLPVAGALLFVLLYVIAALLYPGGSQADKNAAGFSWLHNYWCNLLNDAGINGEPNAGKWWARMGMVVLGGTFCVFWWLFFRYAGFARPVRYLMTACGAMAMLLSLFLSTAAHDILVMISGLLGVVAMAATFTGLYRLKWSRLFWLGMLNLFLVLINNLFYYTPSLIRMLPLVQKITFLLFLVWVCWICRRMRDCR</sequence>
<proteinExistence type="predicted"/>
<gene>
    <name evidence="2" type="ORF">SAMN04487894_10468</name>
</gene>
<evidence type="ECO:0000256" key="1">
    <source>
        <dbReference type="SAM" id="Phobius"/>
    </source>
</evidence>
<dbReference type="Proteomes" id="UP000198757">
    <property type="component" value="Unassembled WGS sequence"/>
</dbReference>
<evidence type="ECO:0008006" key="4">
    <source>
        <dbReference type="Google" id="ProtNLM"/>
    </source>
</evidence>
<name>A0A1G6PLQ8_NIADE</name>
<reference evidence="3" key="1">
    <citation type="submission" date="2016-10" db="EMBL/GenBank/DDBJ databases">
        <authorList>
            <person name="Varghese N."/>
            <person name="Submissions S."/>
        </authorList>
    </citation>
    <scope>NUCLEOTIDE SEQUENCE [LARGE SCALE GENOMIC DNA]</scope>
    <source>
        <strain evidence="3">DSM 25811 / CCM 8410 / LMG 26954 / E90</strain>
    </source>
</reference>
<keyword evidence="1" id="KW-1133">Transmembrane helix</keyword>
<dbReference type="EMBL" id="FMZO01000004">
    <property type="protein sequence ID" value="SDC80554.1"/>
    <property type="molecule type" value="Genomic_DNA"/>
</dbReference>
<dbReference type="AlphaFoldDB" id="A0A1G6PLQ8"/>
<dbReference type="OrthoDB" id="7067097at2"/>
<organism evidence="2 3">
    <name type="scientific">Niabella drilacis (strain DSM 25811 / CCM 8410 / CCUG 62505 / LMG 26954 / E90)</name>
    <dbReference type="NCBI Taxonomy" id="1285928"/>
    <lineage>
        <taxon>Bacteria</taxon>
        <taxon>Pseudomonadati</taxon>
        <taxon>Bacteroidota</taxon>
        <taxon>Chitinophagia</taxon>
        <taxon>Chitinophagales</taxon>
        <taxon>Chitinophagaceae</taxon>
        <taxon>Niabella</taxon>
    </lineage>
</organism>
<keyword evidence="1" id="KW-0472">Membrane</keyword>
<accession>A0A1G6PLQ8</accession>
<evidence type="ECO:0000313" key="2">
    <source>
        <dbReference type="EMBL" id="SDC80554.1"/>
    </source>
</evidence>
<feature type="transmembrane region" description="Helical" evidence="1">
    <location>
        <begin position="126"/>
        <end position="147"/>
    </location>
</feature>
<protein>
    <recommendedName>
        <fullName evidence="4">DUF998 domain-containing protein</fullName>
    </recommendedName>
</protein>